<comment type="function">
    <text evidence="1">Receptor for thyrotropin-releasing hormone (TRH). Upon ligand binding, this G-protein-coupled receptor triggers activation of the phosphatidylinositol (IP3)-calcium-protein kinase C (PKC) pathway.</text>
</comment>
<dbReference type="PRINTS" id="PR00751">
    <property type="entry name" value="THYROLIBRINR"/>
</dbReference>
<feature type="transmembrane region" description="Helical" evidence="9">
    <location>
        <begin position="99"/>
        <end position="123"/>
    </location>
</feature>
<dbReference type="EMBL" id="CACVKT020000740">
    <property type="protein sequence ID" value="CAC5362333.1"/>
    <property type="molecule type" value="Genomic_DNA"/>
</dbReference>
<sequence length="157" mass="17801">MQQWPWGRAMCSILVFLQYLGVDASSLSITAFTIERYIAICHPMTAQRMCTIRRAKKIICGIWIFSILYCSPWLGLTIIRKAGDKSICTFRLEREHYNVYYLADLIVFYAVPLCIAAVLYALIARILFGTTIASVRGGQHRDASHTRSATSSRKQVS</sequence>
<comment type="similarity">
    <text evidence="8">Belongs to the G-protein coupled receptor 1 family.</text>
</comment>
<feature type="transmembrane region" description="Helical" evidence="9">
    <location>
        <begin position="58"/>
        <end position="79"/>
    </location>
</feature>
<keyword evidence="10" id="KW-0732">Signal</keyword>
<accession>A0A6J8A6C6</accession>
<dbReference type="PANTHER" id="PTHR46061">
    <property type="entry name" value="THYROTROPIN-RELEASING HORMONE RECEPTOR"/>
    <property type="match status" value="1"/>
</dbReference>
<dbReference type="GO" id="GO:0004997">
    <property type="term" value="F:thyrotropin-releasing hormone receptor activity"/>
    <property type="evidence" value="ECO:0007669"/>
    <property type="project" value="InterPro"/>
</dbReference>
<dbReference type="Gene3D" id="1.20.1070.10">
    <property type="entry name" value="Rhodopsin 7-helix transmembrane proteins"/>
    <property type="match status" value="1"/>
</dbReference>
<feature type="chain" id="PRO_5026897878" description="Thyrotropin-releasing hormone receptor" evidence="10">
    <location>
        <begin position="25"/>
        <end position="157"/>
    </location>
</feature>
<keyword evidence="13" id="KW-1185">Reference proteome</keyword>
<evidence type="ECO:0000256" key="4">
    <source>
        <dbReference type="ARBA" id="ARBA00022692"/>
    </source>
</evidence>
<dbReference type="PRINTS" id="PR00237">
    <property type="entry name" value="GPCRRHODOPSN"/>
</dbReference>
<evidence type="ECO:0000256" key="10">
    <source>
        <dbReference type="SAM" id="SignalP"/>
    </source>
</evidence>
<evidence type="ECO:0000256" key="8">
    <source>
        <dbReference type="RuleBase" id="RU000688"/>
    </source>
</evidence>
<dbReference type="Pfam" id="PF00001">
    <property type="entry name" value="7tm_1"/>
    <property type="match status" value="1"/>
</dbReference>
<reference evidence="12 13" key="1">
    <citation type="submission" date="2020-06" db="EMBL/GenBank/DDBJ databases">
        <authorList>
            <person name="Li R."/>
            <person name="Bekaert M."/>
        </authorList>
    </citation>
    <scope>NUCLEOTIDE SEQUENCE [LARGE SCALE GENOMIC DNA]</scope>
    <source>
        <strain evidence="13">wild</strain>
    </source>
</reference>
<keyword evidence="5 9" id="KW-1133">Transmembrane helix</keyword>
<evidence type="ECO:0000256" key="5">
    <source>
        <dbReference type="ARBA" id="ARBA00022989"/>
    </source>
</evidence>
<comment type="subcellular location">
    <subcellularLocation>
        <location evidence="2">Membrane</location>
    </subcellularLocation>
</comment>
<dbReference type="OrthoDB" id="5987936at2759"/>
<dbReference type="GO" id="GO:0016020">
    <property type="term" value="C:membrane"/>
    <property type="evidence" value="ECO:0007669"/>
    <property type="project" value="UniProtKB-SubCell"/>
</dbReference>
<dbReference type="Proteomes" id="UP000507470">
    <property type="component" value="Unassembled WGS sequence"/>
</dbReference>
<evidence type="ECO:0000256" key="9">
    <source>
        <dbReference type="SAM" id="Phobius"/>
    </source>
</evidence>
<dbReference type="SUPFAM" id="SSF81321">
    <property type="entry name" value="Family A G protein-coupled receptor-like"/>
    <property type="match status" value="1"/>
</dbReference>
<dbReference type="InterPro" id="IPR000276">
    <property type="entry name" value="GPCR_Rhodpsn"/>
</dbReference>
<dbReference type="InterPro" id="IPR002120">
    <property type="entry name" value="TRH_rcpt_1"/>
</dbReference>
<dbReference type="PRINTS" id="PR01846">
    <property type="entry name" value="TRHRFAMILY"/>
</dbReference>
<evidence type="ECO:0000313" key="12">
    <source>
        <dbReference type="EMBL" id="CAC5362333.1"/>
    </source>
</evidence>
<dbReference type="AlphaFoldDB" id="A0A6J8A6C6"/>
<evidence type="ECO:0000256" key="1">
    <source>
        <dbReference type="ARBA" id="ARBA00004100"/>
    </source>
</evidence>
<keyword evidence="8" id="KW-0807">Transducer</keyword>
<feature type="domain" description="G-protein coupled receptors family 1 profile" evidence="11">
    <location>
        <begin position="1"/>
        <end position="157"/>
    </location>
</feature>
<evidence type="ECO:0000256" key="3">
    <source>
        <dbReference type="ARBA" id="ARBA00018873"/>
    </source>
</evidence>
<proteinExistence type="inferred from homology"/>
<keyword evidence="8" id="KW-0297">G-protein coupled receptor</keyword>
<dbReference type="PROSITE" id="PS50262">
    <property type="entry name" value="G_PROTEIN_RECEP_F1_2"/>
    <property type="match status" value="1"/>
</dbReference>
<evidence type="ECO:0000256" key="6">
    <source>
        <dbReference type="ARBA" id="ARBA00023136"/>
    </source>
</evidence>
<keyword evidence="8" id="KW-0675">Receptor</keyword>
<organism evidence="12 13">
    <name type="scientific">Mytilus coruscus</name>
    <name type="common">Sea mussel</name>
    <dbReference type="NCBI Taxonomy" id="42192"/>
    <lineage>
        <taxon>Eukaryota</taxon>
        <taxon>Metazoa</taxon>
        <taxon>Spiralia</taxon>
        <taxon>Lophotrochozoa</taxon>
        <taxon>Mollusca</taxon>
        <taxon>Bivalvia</taxon>
        <taxon>Autobranchia</taxon>
        <taxon>Pteriomorphia</taxon>
        <taxon>Mytilida</taxon>
        <taxon>Mytiloidea</taxon>
        <taxon>Mytilidae</taxon>
        <taxon>Mytilinae</taxon>
        <taxon>Mytilus</taxon>
    </lineage>
</organism>
<evidence type="ECO:0000256" key="2">
    <source>
        <dbReference type="ARBA" id="ARBA00004370"/>
    </source>
</evidence>
<keyword evidence="6 9" id="KW-0472">Membrane</keyword>
<dbReference type="PANTHER" id="PTHR46061:SF3">
    <property type="entry name" value="THYROTROPIN-RELEASING HORMONE RECEPTOR"/>
    <property type="match status" value="1"/>
</dbReference>
<name>A0A6J8A6C6_MYTCO</name>
<feature type="signal peptide" evidence="10">
    <location>
        <begin position="1"/>
        <end position="24"/>
    </location>
</feature>
<protein>
    <recommendedName>
        <fullName evidence="3">Thyrotropin-releasing hormone receptor</fullName>
    </recommendedName>
    <alternativeName>
        <fullName evidence="7">Thyroliberin receptor</fullName>
    </alternativeName>
</protein>
<evidence type="ECO:0000256" key="7">
    <source>
        <dbReference type="ARBA" id="ARBA00032251"/>
    </source>
</evidence>
<gene>
    <name evidence="12" type="ORF">MCOR_4125</name>
</gene>
<evidence type="ECO:0000259" key="11">
    <source>
        <dbReference type="PROSITE" id="PS50262"/>
    </source>
</evidence>
<dbReference type="InterPro" id="IPR017452">
    <property type="entry name" value="GPCR_Rhodpsn_7TM"/>
</dbReference>
<evidence type="ECO:0000313" key="13">
    <source>
        <dbReference type="Proteomes" id="UP000507470"/>
    </source>
</evidence>
<dbReference type="PROSITE" id="PS00237">
    <property type="entry name" value="G_PROTEIN_RECEP_F1_1"/>
    <property type="match status" value="1"/>
</dbReference>
<keyword evidence="4 8" id="KW-0812">Transmembrane</keyword>